<gene>
    <name evidence="2" type="ordered locus">Pnap_3049</name>
</gene>
<evidence type="ECO:0000259" key="1">
    <source>
        <dbReference type="PROSITE" id="PS51787"/>
    </source>
</evidence>
<dbReference type="HOGENOM" id="CLU_048359_3_0_4"/>
<dbReference type="InterPro" id="IPR015947">
    <property type="entry name" value="PUA-like_sf"/>
</dbReference>
<dbReference type="Proteomes" id="UP000000644">
    <property type="component" value="Chromosome"/>
</dbReference>
<dbReference type="EMBL" id="CP000529">
    <property type="protein sequence ID" value="ABM38348.1"/>
    <property type="molecule type" value="Genomic_DNA"/>
</dbReference>
<keyword evidence="3" id="KW-1185">Reference proteome</keyword>
<dbReference type="SUPFAM" id="SSF88697">
    <property type="entry name" value="PUA domain-like"/>
    <property type="match status" value="1"/>
</dbReference>
<dbReference type="Pfam" id="PF02190">
    <property type="entry name" value="LON_substr_bdg"/>
    <property type="match status" value="1"/>
</dbReference>
<evidence type="ECO:0000313" key="3">
    <source>
        <dbReference type="Proteomes" id="UP000000644"/>
    </source>
</evidence>
<reference evidence="3" key="1">
    <citation type="journal article" date="2009" name="Environ. Microbiol.">
        <title>The genome of Polaromonas naphthalenivorans strain CJ2, isolated from coal tar-contaminated sediment, reveals physiological and metabolic versatility and evolution through extensive horizontal gene transfer.</title>
        <authorList>
            <person name="Yagi J.M."/>
            <person name="Sims D."/>
            <person name="Brettin T."/>
            <person name="Bruce D."/>
            <person name="Madsen E.L."/>
        </authorList>
    </citation>
    <scope>NUCLEOTIDE SEQUENCE [LARGE SCALE GENOMIC DNA]</scope>
    <source>
        <strain evidence="3">CJ2</strain>
    </source>
</reference>
<dbReference type="Gene3D" id="2.30.130.40">
    <property type="entry name" value="LON domain-like"/>
    <property type="match status" value="1"/>
</dbReference>
<dbReference type="PANTHER" id="PTHR46732:SF8">
    <property type="entry name" value="ATP-DEPENDENT PROTEASE LA (LON) DOMAIN PROTEIN"/>
    <property type="match status" value="1"/>
</dbReference>
<sequence length="234" mass="25942">MAYRKLKPEAMSEALTLTSLPLFPLGTVLYPGGLLPLQIFEVRYLDMIGKCHKTGAPFGVVSLTEGSEVRKPANVAPKGALPGGDGFAHEAFNAVGTLAKIIEFSVPQPGLMVVLCQGIHRFTITRREKLKHGLWIADVVRMEDDLPVRIPHDLQKSAEALGKLIKGLLHGDTPPEKMPMQPPYHLDDCSWVANRWCELLPMPLAVKQRLMELDNPLLRLELVCDILERNGISR</sequence>
<dbReference type="InterPro" id="IPR003111">
    <property type="entry name" value="Lon_prtase_N"/>
</dbReference>
<dbReference type="AlphaFoldDB" id="A1VRS0"/>
<dbReference type="PANTHER" id="PTHR46732">
    <property type="entry name" value="ATP-DEPENDENT PROTEASE LA (LON) DOMAIN PROTEIN"/>
    <property type="match status" value="1"/>
</dbReference>
<dbReference type="Gene3D" id="1.10.4060.10">
    <property type="entry name" value="BPP1347 like domain"/>
    <property type="match status" value="1"/>
</dbReference>
<proteinExistence type="predicted"/>
<name>A1VRS0_POLNA</name>
<feature type="domain" description="Lon N-terminal" evidence="1">
    <location>
        <begin position="17"/>
        <end position="231"/>
    </location>
</feature>
<dbReference type="eggNOG" id="COG2802">
    <property type="taxonomic scope" value="Bacteria"/>
</dbReference>
<dbReference type="InterPro" id="IPR046336">
    <property type="entry name" value="Lon_prtase_N_sf"/>
</dbReference>
<evidence type="ECO:0000313" key="2">
    <source>
        <dbReference type="EMBL" id="ABM38348.1"/>
    </source>
</evidence>
<dbReference type="PROSITE" id="PS51787">
    <property type="entry name" value="LON_N"/>
    <property type="match status" value="1"/>
</dbReference>
<dbReference type="STRING" id="365044.Pnap_3049"/>
<protein>
    <submittedName>
        <fullName evidence="2">Peptidase S16, lon domain protein</fullName>
    </submittedName>
</protein>
<accession>A1VRS0</accession>
<organism evidence="2 3">
    <name type="scientific">Polaromonas naphthalenivorans (strain CJ2)</name>
    <dbReference type="NCBI Taxonomy" id="365044"/>
    <lineage>
        <taxon>Bacteria</taxon>
        <taxon>Pseudomonadati</taxon>
        <taxon>Pseudomonadota</taxon>
        <taxon>Betaproteobacteria</taxon>
        <taxon>Burkholderiales</taxon>
        <taxon>Comamonadaceae</taxon>
        <taxon>Polaromonas</taxon>
    </lineage>
</organism>
<dbReference type="KEGG" id="pna:Pnap_3049"/>
<dbReference type="SMART" id="SM00464">
    <property type="entry name" value="LON"/>
    <property type="match status" value="1"/>
</dbReference>